<name>A0A0A0NB72_STRRN</name>
<organism evidence="2 3">
    <name type="scientific">Streptomyces rapamycinicus (strain ATCC 29253 / DSM 41530 / NRRL 5491 / AYB-994)</name>
    <name type="common">Streptomyces hygroscopicus (strain ATCC 29253)</name>
    <dbReference type="NCBI Taxonomy" id="1343740"/>
    <lineage>
        <taxon>Bacteria</taxon>
        <taxon>Bacillati</taxon>
        <taxon>Actinomycetota</taxon>
        <taxon>Actinomycetes</taxon>
        <taxon>Kitasatosporales</taxon>
        <taxon>Streptomycetaceae</taxon>
        <taxon>Streptomyces</taxon>
        <taxon>Streptomyces violaceusniger group</taxon>
    </lineage>
</organism>
<protein>
    <submittedName>
        <fullName evidence="2">2-pyrone-4,6-dicarboxylate hydrolase</fullName>
    </submittedName>
</protein>
<dbReference type="HOGENOM" id="CLU_064039_2_1_11"/>
<accession>A0A0A0NB72</accession>
<dbReference type="AlphaFoldDB" id="A0A0A0NB72"/>
<dbReference type="GO" id="GO:0016787">
    <property type="term" value="F:hydrolase activity"/>
    <property type="evidence" value="ECO:0007669"/>
    <property type="project" value="UniProtKB-KW"/>
</dbReference>
<dbReference type="SUPFAM" id="SSF51556">
    <property type="entry name" value="Metallo-dependent hydrolases"/>
    <property type="match status" value="1"/>
</dbReference>
<dbReference type="KEGG" id="src:M271_13125"/>
<dbReference type="STRING" id="1343740.M271_13125"/>
<evidence type="ECO:0000313" key="3">
    <source>
        <dbReference type="Proteomes" id="UP000281594"/>
    </source>
</evidence>
<proteinExistence type="predicted"/>
<evidence type="ECO:0000259" key="1">
    <source>
        <dbReference type="Pfam" id="PF04909"/>
    </source>
</evidence>
<dbReference type="InterPro" id="IPR032466">
    <property type="entry name" value="Metal_Hydrolase"/>
</dbReference>
<dbReference type="Gene3D" id="3.20.20.140">
    <property type="entry name" value="Metal-dependent hydrolases"/>
    <property type="match status" value="1"/>
</dbReference>
<evidence type="ECO:0000313" key="2">
    <source>
        <dbReference type="EMBL" id="RLV73638.1"/>
    </source>
</evidence>
<reference evidence="2 3" key="1">
    <citation type="journal article" date="2018" name="J. Biol. Chem.">
        <title>Discovery of the actinoplanic acid pathway in Streptomyces rapamycinicus reveals a genetically conserved synergism with rapamycin.</title>
        <authorList>
            <person name="Mrak P."/>
            <person name="Krastel P."/>
            <person name="Pivk Lukancic P."/>
            <person name="Tao J."/>
            <person name="Pistorius D."/>
            <person name="Moore C.M."/>
        </authorList>
    </citation>
    <scope>NUCLEOTIDE SEQUENCE [LARGE SCALE GENOMIC DNA]</scope>
    <source>
        <strain evidence="2 3">NRRL 5491</strain>
    </source>
</reference>
<keyword evidence="2" id="KW-0378">Hydrolase</keyword>
<dbReference type="InterPro" id="IPR052358">
    <property type="entry name" value="Aro_Compnd_Degr_Hydrolases"/>
</dbReference>
<dbReference type="PANTHER" id="PTHR35563:SF2">
    <property type="entry name" value="BARREL METAL-DEPENDENT HYDROLASE, PUTATIVE (AFU_ORTHOLOGUE AFUA_1G16240)-RELATED"/>
    <property type="match status" value="1"/>
</dbReference>
<sequence length="297" mass="31946">MSTTANTVPARLPRRAARDFPAGAWDCHSHVFGPFDRFPPGPSTYPIPDAPPATYLDMLDRTGTTRGMLVHPAPYGNDTSALEHALAQSHGRAVGVATATADCPADELARLHSAGVRALRFNDRIAPSTGARFPGAIGTEAFRALAPAMRELGIHAQIWAGLDDCVRLVDEFADTDVPIVLDHMAQPDVAAGPHSAAFRALLDRVRDGAAWVKLTLCRVGDPARGYADARPFHDALVEAAPTRLLWGSDWPFVRMGESAPDVADLADIFCDWVDDVALRQRILVHNPQRLTDTGPAA</sequence>
<dbReference type="InterPro" id="IPR006680">
    <property type="entry name" value="Amidohydro-rel"/>
</dbReference>
<gene>
    <name evidence="2" type="ORF">D3C57_130470</name>
</gene>
<comment type="caution">
    <text evidence="2">The sequence shown here is derived from an EMBL/GenBank/DDBJ whole genome shotgun (WGS) entry which is preliminary data.</text>
</comment>
<dbReference type="Pfam" id="PF04909">
    <property type="entry name" value="Amidohydro_2"/>
    <property type="match status" value="1"/>
</dbReference>
<dbReference type="RefSeq" id="WP_020867627.1">
    <property type="nucleotide sequence ID" value="NC_022785.1"/>
</dbReference>
<dbReference type="Proteomes" id="UP000281594">
    <property type="component" value="Unassembled WGS sequence"/>
</dbReference>
<dbReference type="eggNOG" id="COG3618">
    <property type="taxonomic scope" value="Bacteria"/>
</dbReference>
<dbReference type="EMBL" id="QYCY01000002">
    <property type="protein sequence ID" value="RLV73638.1"/>
    <property type="molecule type" value="Genomic_DNA"/>
</dbReference>
<feature type="domain" description="Amidohydrolase-related" evidence="1">
    <location>
        <begin position="25"/>
        <end position="290"/>
    </location>
</feature>
<dbReference type="PANTHER" id="PTHR35563">
    <property type="entry name" value="BARREL METAL-DEPENDENT HYDROLASE, PUTATIVE (AFU_ORTHOLOGUE AFUA_1G16240)-RELATED"/>
    <property type="match status" value="1"/>
</dbReference>